<evidence type="ECO:0000256" key="1">
    <source>
        <dbReference type="SAM" id="MobiDB-lite"/>
    </source>
</evidence>
<dbReference type="Proteomes" id="UP001177003">
    <property type="component" value="Chromosome 0"/>
</dbReference>
<feature type="compositionally biased region" description="Basic and acidic residues" evidence="1">
    <location>
        <begin position="22"/>
        <end position="45"/>
    </location>
</feature>
<dbReference type="AlphaFoldDB" id="A0AA35Y849"/>
<organism evidence="2 3">
    <name type="scientific">Lactuca saligna</name>
    <name type="common">Willowleaf lettuce</name>
    <dbReference type="NCBI Taxonomy" id="75948"/>
    <lineage>
        <taxon>Eukaryota</taxon>
        <taxon>Viridiplantae</taxon>
        <taxon>Streptophyta</taxon>
        <taxon>Embryophyta</taxon>
        <taxon>Tracheophyta</taxon>
        <taxon>Spermatophyta</taxon>
        <taxon>Magnoliopsida</taxon>
        <taxon>eudicotyledons</taxon>
        <taxon>Gunneridae</taxon>
        <taxon>Pentapetalae</taxon>
        <taxon>asterids</taxon>
        <taxon>campanulids</taxon>
        <taxon>Asterales</taxon>
        <taxon>Asteraceae</taxon>
        <taxon>Cichorioideae</taxon>
        <taxon>Cichorieae</taxon>
        <taxon>Lactucinae</taxon>
        <taxon>Lactuca</taxon>
    </lineage>
</organism>
<evidence type="ECO:0000313" key="2">
    <source>
        <dbReference type="EMBL" id="CAI9262276.1"/>
    </source>
</evidence>
<feature type="region of interest" description="Disordered" evidence="1">
    <location>
        <begin position="1"/>
        <end position="62"/>
    </location>
</feature>
<protein>
    <submittedName>
        <fullName evidence="2">Uncharacterized protein</fullName>
    </submittedName>
</protein>
<accession>A0AA35Y849</accession>
<keyword evidence="3" id="KW-1185">Reference proteome</keyword>
<reference evidence="2" key="1">
    <citation type="submission" date="2023-04" db="EMBL/GenBank/DDBJ databases">
        <authorList>
            <person name="Vijverberg K."/>
            <person name="Xiong W."/>
            <person name="Schranz E."/>
        </authorList>
    </citation>
    <scope>NUCLEOTIDE SEQUENCE</scope>
</reference>
<sequence>MKQLLDSGSETREEEFAITVIEEDKNRRSEDENHRSKEENRRSEAETVDMEPSEAYGSSGGGSLVVQGGISSSVVGSGDSQGWWLVANWW</sequence>
<dbReference type="EMBL" id="OX465086">
    <property type="protein sequence ID" value="CAI9262276.1"/>
    <property type="molecule type" value="Genomic_DNA"/>
</dbReference>
<gene>
    <name evidence="2" type="ORF">LSALG_LOCUS3021</name>
</gene>
<evidence type="ECO:0000313" key="3">
    <source>
        <dbReference type="Proteomes" id="UP001177003"/>
    </source>
</evidence>
<name>A0AA35Y849_LACSI</name>
<proteinExistence type="predicted"/>